<evidence type="ECO:0000256" key="1">
    <source>
        <dbReference type="ARBA" id="ARBA00004871"/>
    </source>
</evidence>
<comment type="catalytic activity">
    <reaction evidence="7 8">
        <text>shikimate + NADP(+) = 3-dehydroshikimate + NADPH + H(+)</text>
        <dbReference type="Rhea" id="RHEA:17737"/>
        <dbReference type="ChEBI" id="CHEBI:15378"/>
        <dbReference type="ChEBI" id="CHEBI:16630"/>
        <dbReference type="ChEBI" id="CHEBI:36208"/>
        <dbReference type="ChEBI" id="CHEBI:57783"/>
        <dbReference type="ChEBI" id="CHEBI:58349"/>
        <dbReference type="EC" id="1.1.1.25"/>
    </reaction>
</comment>
<name>A0ABP9LRM3_9BURK</name>
<dbReference type="Proteomes" id="UP001500227">
    <property type="component" value="Unassembled WGS sequence"/>
</dbReference>
<feature type="binding site" evidence="8">
    <location>
        <begin position="18"/>
        <end position="20"/>
    </location>
    <ligand>
        <name>shikimate</name>
        <dbReference type="ChEBI" id="CHEBI:36208"/>
    </ligand>
</feature>
<evidence type="ECO:0000256" key="4">
    <source>
        <dbReference type="ARBA" id="ARBA00022857"/>
    </source>
</evidence>
<evidence type="ECO:0000313" key="13">
    <source>
        <dbReference type="Proteomes" id="UP001500227"/>
    </source>
</evidence>
<dbReference type="InterPro" id="IPR041121">
    <property type="entry name" value="SDH_C"/>
</dbReference>
<dbReference type="Pfam" id="PF18317">
    <property type="entry name" value="SDH_C"/>
    <property type="match status" value="1"/>
</dbReference>
<feature type="domain" description="SDH C-terminal" evidence="11">
    <location>
        <begin position="241"/>
        <end position="266"/>
    </location>
</feature>
<dbReference type="PANTHER" id="PTHR21089">
    <property type="entry name" value="SHIKIMATE DEHYDROGENASE"/>
    <property type="match status" value="1"/>
</dbReference>
<dbReference type="InterPro" id="IPR036291">
    <property type="entry name" value="NAD(P)-bd_dom_sf"/>
</dbReference>
<feature type="binding site" evidence="8">
    <location>
        <position position="248"/>
    </location>
    <ligand>
        <name>shikimate</name>
        <dbReference type="ChEBI" id="CHEBI:36208"/>
    </ligand>
</feature>
<evidence type="ECO:0000256" key="5">
    <source>
        <dbReference type="ARBA" id="ARBA00023002"/>
    </source>
</evidence>
<comment type="similarity">
    <text evidence="8">Belongs to the shikimate dehydrogenase family.</text>
</comment>
<evidence type="ECO:0000256" key="3">
    <source>
        <dbReference type="ARBA" id="ARBA00022605"/>
    </source>
</evidence>
<dbReference type="EC" id="1.1.1.25" evidence="2 8"/>
<dbReference type="InterPro" id="IPR011342">
    <property type="entry name" value="Shikimate_DH"/>
</dbReference>
<evidence type="ECO:0000313" key="12">
    <source>
        <dbReference type="EMBL" id="GAA5084099.1"/>
    </source>
</evidence>
<dbReference type="Pfam" id="PF08501">
    <property type="entry name" value="Shikimate_dh_N"/>
    <property type="match status" value="1"/>
</dbReference>
<dbReference type="SUPFAM" id="SSF51735">
    <property type="entry name" value="NAD(P)-binding Rossmann-fold domains"/>
    <property type="match status" value="1"/>
</dbReference>
<reference evidence="13" key="1">
    <citation type="journal article" date="2019" name="Int. J. Syst. Evol. Microbiol.">
        <title>The Global Catalogue of Microorganisms (GCM) 10K type strain sequencing project: providing services to taxonomists for standard genome sequencing and annotation.</title>
        <authorList>
            <consortium name="The Broad Institute Genomics Platform"/>
            <consortium name="The Broad Institute Genome Sequencing Center for Infectious Disease"/>
            <person name="Wu L."/>
            <person name="Ma J."/>
        </authorList>
    </citation>
    <scope>NUCLEOTIDE SEQUENCE [LARGE SCALE GENOMIC DNA]</scope>
    <source>
        <strain evidence="13">JCM 18423</strain>
    </source>
</reference>
<comment type="caution">
    <text evidence="8">Lacks conserved residue(s) required for the propagation of feature annotation.</text>
</comment>
<proteinExistence type="inferred from homology"/>
<keyword evidence="5 8" id="KW-0560">Oxidoreductase</keyword>
<evidence type="ECO:0000256" key="7">
    <source>
        <dbReference type="ARBA" id="ARBA00049442"/>
    </source>
</evidence>
<keyword evidence="3 8" id="KW-0028">Amino-acid biosynthesis</keyword>
<keyword evidence="6 8" id="KW-0057">Aromatic amino acid biosynthesis</keyword>
<dbReference type="EMBL" id="BAABKD010000001">
    <property type="protein sequence ID" value="GAA5084099.1"/>
    <property type="molecule type" value="Genomic_DNA"/>
</dbReference>
<dbReference type="Gene3D" id="3.40.50.10860">
    <property type="entry name" value="Leucine Dehydrogenase, chain A, domain 1"/>
    <property type="match status" value="1"/>
</dbReference>
<organism evidence="12 13">
    <name type="scientific">Paenalcaligenes hermetiae</name>
    <dbReference type="NCBI Taxonomy" id="1157987"/>
    <lineage>
        <taxon>Bacteria</taxon>
        <taxon>Pseudomonadati</taxon>
        <taxon>Pseudomonadota</taxon>
        <taxon>Betaproteobacteria</taxon>
        <taxon>Burkholderiales</taxon>
        <taxon>Alcaligenaceae</taxon>
        <taxon>Paenalcaligenes</taxon>
    </lineage>
</organism>
<comment type="subunit">
    <text evidence="8">Homodimer.</text>
</comment>
<comment type="pathway">
    <text evidence="1 8">Metabolic intermediate biosynthesis; chorismate biosynthesis; chorismate from D-erythrose 4-phosphate and phosphoenolpyruvate: step 4/7.</text>
</comment>
<sequence>MTSYPLQCAVIGNPIAHSRSPEIHHAFAKQCGLALQYQRLLANDNDFSDHVRGFFAQGGRGLNVTVPFKEKAFALADVISPRAQQAGAINTLWMQDGQLHGCNTDGIGLVQDLIRLGFDPKQQRVLLIGAGGAARGVLLPLIEAGVKQLRVVNRTAAKAQQLISPLAHTTSALEAGGLDNTQGIWDIVINATSSSLQARHPLDVPLSFSSQALAYDMVYGAQPTPFMQSCLQQGASHSADGLGMLVGQAAESFAIWHGQRPDPAPVLTFLRQQLES</sequence>
<feature type="binding site" evidence="8">
    <location>
        <position position="90"/>
    </location>
    <ligand>
        <name>shikimate</name>
        <dbReference type="ChEBI" id="CHEBI:36208"/>
    </ligand>
</feature>
<evidence type="ECO:0000259" key="10">
    <source>
        <dbReference type="Pfam" id="PF08501"/>
    </source>
</evidence>
<keyword evidence="13" id="KW-1185">Reference proteome</keyword>
<keyword evidence="4 8" id="KW-0521">NADP</keyword>
<feature type="binding site" evidence="8">
    <location>
        <begin position="129"/>
        <end position="133"/>
    </location>
    <ligand>
        <name>NADP(+)</name>
        <dbReference type="ChEBI" id="CHEBI:58349"/>
    </ligand>
</feature>
<feature type="binding site" evidence="8">
    <location>
        <position position="241"/>
    </location>
    <ligand>
        <name>NADP(+)</name>
        <dbReference type="ChEBI" id="CHEBI:58349"/>
    </ligand>
</feature>
<dbReference type="Gene3D" id="3.40.50.720">
    <property type="entry name" value="NAD(P)-binding Rossmann-like Domain"/>
    <property type="match status" value="1"/>
</dbReference>
<dbReference type="InterPro" id="IPR022893">
    <property type="entry name" value="Shikimate_DH_fam"/>
</dbReference>
<feature type="binding site" evidence="8">
    <location>
        <position position="217"/>
    </location>
    <ligand>
        <name>NADP(+)</name>
        <dbReference type="ChEBI" id="CHEBI:58349"/>
    </ligand>
</feature>
<gene>
    <name evidence="8 12" type="primary">aroE</name>
    <name evidence="12" type="ORF">GCM10023337_01320</name>
</gene>
<dbReference type="CDD" id="cd01065">
    <property type="entry name" value="NAD_bind_Shikimate_DH"/>
    <property type="match status" value="1"/>
</dbReference>
<dbReference type="NCBIfam" id="NF001310">
    <property type="entry name" value="PRK00258.1-2"/>
    <property type="match status" value="1"/>
</dbReference>
<dbReference type="NCBIfam" id="TIGR00507">
    <property type="entry name" value="aroE"/>
    <property type="match status" value="1"/>
</dbReference>
<evidence type="ECO:0000256" key="8">
    <source>
        <dbReference type="HAMAP-Rule" id="MF_00222"/>
    </source>
</evidence>
<dbReference type="Pfam" id="PF01488">
    <property type="entry name" value="Shikimate_DH"/>
    <property type="match status" value="1"/>
</dbReference>
<accession>A0ABP9LRM3</accession>
<dbReference type="InterPro" id="IPR013708">
    <property type="entry name" value="Shikimate_DH-bd_N"/>
</dbReference>
<feature type="binding site" evidence="8">
    <location>
        <begin position="153"/>
        <end position="158"/>
    </location>
    <ligand>
        <name>NADP(+)</name>
        <dbReference type="ChEBI" id="CHEBI:58349"/>
    </ligand>
</feature>
<comment type="function">
    <text evidence="8">Involved in the biosynthesis of the chorismate, which leads to the biosynthesis of aromatic amino acids. Catalyzes the reversible NADPH linked reduction of 3-dehydroshikimate (DHSA) to yield shikimate (SA).</text>
</comment>
<evidence type="ECO:0000259" key="9">
    <source>
        <dbReference type="Pfam" id="PF01488"/>
    </source>
</evidence>
<evidence type="ECO:0000259" key="11">
    <source>
        <dbReference type="Pfam" id="PF18317"/>
    </source>
</evidence>
<dbReference type="SUPFAM" id="SSF53223">
    <property type="entry name" value="Aminoacid dehydrogenase-like, N-terminal domain"/>
    <property type="match status" value="1"/>
</dbReference>
<feature type="domain" description="Quinate/shikimate 5-dehydrogenase/glutamyl-tRNA reductase" evidence="9">
    <location>
        <begin position="120"/>
        <end position="195"/>
    </location>
</feature>
<evidence type="ECO:0000256" key="6">
    <source>
        <dbReference type="ARBA" id="ARBA00023141"/>
    </source>
</evidence>
<feature type="domain" description="Shikimate dehydrogenase substrate binding N-terminal" evidence="10">
    <location>
        <begin position="10"/>
        <end position="92"/>
    </location>
</feature>
<dbReference type="RefSeq" id="WP_345368875.1">
    <property type="nucleotide sequence ID" value="NZ_BAABKD010000001.1"/>
</dbReference>
<dbReference type="InterPro" id="IPR006151">
    <property type="entry name" value="Shikm_DH/Glu-tRNA_Rdtase"/>
</dbReference>
<dbReference type="PANTHER" id="PTHR21089:SF1">
    <property type="entry name" value="BIFUNCTIONAL 3-DEHYDROQUINATE DEHYDRATASE_SHIKIMATE DEHYDROGENASE, CHLOROPLASTIC"/>
    <property type="match status" value="1"/>
</dbReference>
<comment type="caution">
    <text evidence="12">The sequence shown here is derived from an EMBL/GenBank/DDBJ whole genome shotgun (WGS) entry which is preliminary data.</text>
</comment>
<feature type="binding site" evidence="8">
    <location>
        <position position="105"/>
    </location>
    <ligand>
        <name>shikimate</name>
        <dbReference type="ChEBI" id="CHEBI:36208"/>
    </ligand>
</feature>
<protein>
    <recommendedName>
        <fullName evidence="2 8">Shikimate dehydrogenase (NADP(+))</fullName>
        <shortName evidence="8">SDH</shortName>
        <ecNumber evidence="2 8">1.1.1.25</ecNumber>
    </recommendedName>
</protein>
<dbReference type="InterPro" id="IPR046346">
    <property type="entry name" value="Aminoacid_DH-like_N_sf"/>
</dbReference>
<feature type="binding site" evidence="8">
    <location>
        <position position="219"/>
    </location>
    <ligand>
        <name>shikimate</name>
        <dbReference type="ChEBI" id="CHEBI:36208"/>
    </ligand>
</feature>
<feature type="active site" description="Proton acceptor" evidence="8">
    <location>
        <position position="69"/>
    </location>
</feature>
<dbReference type="HAMAP" id="MF_00222">
    <property type="entry name" value="Shikimate_DH_AroE"/>
    <property type="match status" value="1"/>
</dbReference>
<feature type="binding site" evidence="8">
    <location>
        <position position="65"/>
    </location>
    <ligand>
        <name>shikimate</name>
        <dbReference type="ChEBI" id="CHEBI:36208"/>
    </ligand>
</feature>
<evidence type="ECO:0000256" key="2">
    <source>
        <dbReference type="ARBA" id="ARBA00012962"/>
    </source>
</evidence>